<reference evidence="7 8" key="1">
    <citation type="journal article" date="1999" name="Proc. Jpn. Acad.">
        <title>Determination of the complete genomic DNA sequence of Thermoplasma volvanium GSS1.</title>
        <authorList>
            <person name="Kawashima T."/>
            <person name="Yamamoto Y."/>
            <person name="Aramaki H."/>
            <person name="Nunoshiba T."/>
            <person name="Kawamoto T."/>
            <person name="Watanabe K."/>
            <person name="Yamazaki M."/>
            <person name="Kanehori K."/>
            <person name="Amano N."/>
            <person name="Ohya Y."/>
            <person name="Makino K."/>
            <person name="Suzuki M."/>
        </authorList>
    </citation>
    <scope>NUCLEOTIDE SEQUENCE [LARGE SCALE GENOMIC DNA]</scope>
    <source>
        <strain evidence="8">ATCC 51530 / DSM 4299 / JCM 9571 / NBRC 15438 / GSS1</strain>
    </source>
</reference>
<feature type="transmembrane region" description="Helical" evidence="5">
    <location>
        <begin position="46"/>
        <end position="64"/>
    </location>
</feature>
<feature type="transmembrane region" description="Helical" evidence="5">
    <location>
        <begin position="21"/>
        <end position="40"/>
    </location>
</feature>
<accession>Q979N0</accession>
<dbReference type="PANTHER" id="PTHR42829:SF2">
    <property type="entry name" value="NADH-UBIQUINONE OXIDOREDUCTASE CHAIN 5"/>
    <property type="match status" value="1"/>
</dbReference>
<dbReference type="InterPro" id="IPR003945">
    <property type="entry name" value="NU5C-like"/>
</dbReference>
<keyword evidence="3 5" id="KW-1133">Transmembrane helix</keyword>
<feature type="transmembrane region" description="Helical" evidence="5">
    <location>
        <begin position="124"/>
        <end position="147"/>
    </location>
</feature>
<evidence type="ECO:0000313" key="8">
    <source>
        <dbReference type="Proteomes" id="UP000001017"/>
    </source>
</evidence>
<dbReference type="PRINTS" id="PR01434">
    <property type="entry name" value="NADHDHGNASE5"/>
</dbReference>
<keyword evidence="4 5" id="KW-0472">Membrane</keyword>
<organism evidence="7 8">
    <name type="scientific">Thermoplasma volcanium (strain ATCC 51530 / DSM 4299 / JCM 9571 / NBRC 15438 / GSS1)</name>
    <dbReference type="NCBI Taxonomy" id="273116"/>
    <lineage>
        <taxon>Archaea</taxon>
        <taxon>Methanobacteriati</taxon>
        <taxon>Thermoplasmatota</taxon>
        <taxon>Thermoplasmata</taxon>
        <taxon>Thermoplasmatales</taxon>
        <taxon>Thermoplasmataceae</taxon>
        <taxon>Thermoplasma</taxon>
    </lineage>
</organism>
<gene>
    <name evidence="7" type="ORF">TVG1160017</name>
</gene>
<feature type="transmembrane region" description="Helical" evidence="5">
    <location>
        <begin position="210"/>
        <end position="235"/>
    </location>
</feature>
<dbReference type="HOGENOM" id="CLU_828001_0_0_2"/>
<evidence type="ECO:0000259" key="6">
    <source>
        <dbReference type="Pfam" id="PF00361"/>
    </source>
</evidence>
<feature type="transmembrane region" description="Helical" evidence="5">
    <location>
        <begin position="85"/>
        <end position="104"/>
    </location>
</feature>
<dbReference type="GO" id="GO:0016020">
    <property type="term" value="C:membrane"/>
    <property type="evidence" value="ECO:0007669"/>
    <property type="project" value="UniProtKB-SubCell"/>
</dbReference>
<proteinExistence type="predicted"/>
<dbReference type="KEGG" id="tvo:TVG1160017"/>
<dbReference type="AlphaFoldDB" id="Q979N0"/>
<name>Q979N0_THEVO</name>
<dbReference type="GO" id="GO:0042773">
    <property type="term" value="P:ATP synthesis coupled electron transport"/>
    <property type="evidence" value="ECO:0007669"/>
    <property type="project" value="InterPro"/>
</dbReference>
<feature type="transmembrane region" description="Helical" evidence="5">
    <location>
        <begin position="314"/>
        <end position="332"/>
    </location>
</feature>
<dbReference type="GO" id="GO:0003954">
    <property type="term" value="F:NADH dehydrogenase activity"/>
    <property type="evidence" value="ECO:0007669"/>
    <property type="project" value="TreeGrafter"/>
</dbReference>
<protein>
    <submittedName>
        <fullName evidence="7">NADH dehydrogenase I chain J</fullName>
    </submittedName>
</protein>
<dbReference type="PhylomeDB" id="Q979N0"/>
<feature type="domain" description="NADH:quinone oxidoreductase/Mrp antiporter transmembrane" evidence="6">
    <location>
        <begin position="3"/>
        <end position="115"/>
    </location>
</feature>
<evidence type="ECO:0000313" key="7">
    <source>
        <dbReference type="EMBL" id="BAB60272.1"/>
    </source>
</evidence>
<dbReference type="Gene3D" id="1.20.5.2700">
    <property type="match status" value="1"/>
</dbReference>
<dbReference type="InterPro" id="IPR001750">
    <property type="entry name" value="ND/Mrp_TM"/>
</dbReference>
<keyword evidence="8" id="KW-1185">Reference proteome</keyword>
<dbReference type="GO" id="GO:0015990">
    <property type="term" value="P:electron transport coupled proton transport"/>
    <property type="evidence" value="ECO:0007669"/>
    <property type="project" value="TreeGrafter"/>
</dbReference>
<evidence type="ECO:0000256" key="3">
    <source>
        <dbReference type="ARBA" id="ARBA00022989"/>
    </source>
</evidence>
<evidence type="ECO:0000256" key="1">
    <source>
        <dbReference type="ARBA" id="ARBA00004141"/>
    </source>
</evidence>
<evidence type="ECO:0000256" key="4">
    <source>
        <dbReference type="ARBA" id="ARBA00023136"/>
    </source>
</evidence>
<comment type="subcellular location">
    <subcellularLocation>
        <location evidence="1">Membrane</location>
        <topology evidence="1">Multi-pass membrane protein</topology>
    </subcellularLocation>
</comment>
<keyword evidence="2 5" id="KW-0812">Transmembrane</keyword>
<reference evidence="7 8" key="2">
    <citation type="journal article" date="2000" name="Proc. Natl. Acad. Sci. U.S.A.">
        <title>Archaeal adaptation to higher temperatures revealed by genomic sequence of Thermoplasma volcanium.</title>
        <authorList>
            <person name="Kawashima T."/>
            <person name="Amano N."/>
            <person name="Koike H."/>
            <person name="Makino S."/>
            <person name="Higuchi S."/>
            <person name="Kawashima-Ohya Y."/>
            <person name="Watanabe K."/>
            <person name="Yamazaki M."/>
            <person name="Kanehori K."/>
            <person name="Kawamoto T."/>
            <person name="Nunoshiba T."/>
            <person name="Yamamoto Y."/>
            <person name="Aramaki H."/>
            <person name="Makino K."/>
            <person name="Suzuki M."/>
        </authorList>
    </citation>
    <scope>NUCLEOTIDE SEQUENCE [LARGE SCALE GENOMIC DNA]</scope>
    <source>
        <strain evidence="8">ATCC 51530 / DSM 4299 / JCM 9571 / NBRC 15438 / GSS1</strain>
    </source>
</reference>
<sequence length="335" mass="37219">MVNDVKRILAYSTISQLGYMLAAIGLGPIIGSVAVSLGMFHLVSHAIFKALLFMSAGAFLIAMMDLRDAKQMGGLWKRMPITTTAFFIGALALVAFPGTSGYFSKDPIIYASYNYFTSAPSFAHIWPFLFLMIGSLLTTLYTFRMFFLVATGKPRSVLAERAKDPPVLATIPLMILSLFALILGIWQVPFYKFVAPTLDGVAAAIRVPTAPVYISTLPAILLAIGFFVDLYIYGFEKWKTWDISKTWYYKLVKNKFYIDVLYTRIISERVILPLSAAFSGFENKYNSAVNDLGSDTVTLGSYFRNLQNGVLENYVAVLILAAIVIFIIVEIVELM</sequence>
<dbReference type="PaxDb" id="273116-14325368"/>
<dbReference type="eggNOG" id="arCOG01539">
    <property type="taxonomic scope" value="Archaea"/>
</dbReference>
<dbReference type="Proteomes" id="UP000001017">
    <property type="component" value="Chromosome"/>
</dbReference>
<evidence type="ECO:0000256" key="2">
    <source>
        <dbReference type="ARBA" id="ARBA00022692"/>
    </source>
</evidence>
<dbReference type="STRING" id="273116.gene:9381929"/>
<feature type="transmembrane region" description="Helical" evidence="5">
    <location>
        <begin position="167"/>
        <end position="190"/>
    </location>
</feature>
<evidence type="ECO:0000256" key="5">
    <source>
        <dbReference type="SAM" id="Phobius"/>
    </source>
</evidence>
<dbReference type="PANTHER" id="PTHR42829">
    <property type="entry name" value="NADH-UBIQUINONE OXIDOREDUCTASE CHAIN 5"/>
    <property type="match status" value="1"/>
</dbReference>
<dbReference type="GO" id="GO:0008137">
    <property type="term" value="F:NADH dehydrogenase (ubiquinone) activity"/>
    <property type="evidence" value="ECO:0007669"/>
    <property type="project" value="InterPro"/>
</dbReference>
<dbReference type="EMBL" id="BA000011">
    <property type="protein sequence ID" value="BAB60272.1"/>
    <property type="molecule type" value="Genomic_DNA"/>
</dbReference>
<dbReference type="Pfam" id="PF00361">
    <property type="entry name" value="Proton_antipo_M"/>
    <property type="match status" value="1"/>
</dbReference>